<accession>A0ABP2KDB4</accession>
<comment type="caution">
    <text evidence="1">The sequence shown here is derived from an EMBL/GenBank/DDBJ whole genome shotgun (WGS) entry which is preliminary data.</text>
</comment>
<reference evidence="1" key="1">
    <citation type="submission" date="2010-08" db="EMBL/GenBank/DDBJ databases">
        <authorList>
            <person name="Weinstock G."/>
            <person name="Sodergren E."/>
            <person name="Clifton S."/>
            <person name="Fulton L."/>
            <person name="Fulton B."/>
            <person name="Courtney L."/>
            <person name="Fronick C."/>
            <person name="Harrison M."/>
            <person name="Strong C."/>
            <person name="Farmer C."/>
            <person name="Delahaunty K."/>
            <person name="Markovic C."/>
            <person name="Hall O."/>
            <person name="Minx P."/>
            <person name="Tomlinson C."/>
            <person name="Mitreva M."/>
            <person name="Hou S."/>
            <person name="Chen J."/>
            <person name="Wollam A."/>
            <person name="Pepin K.H."/>
            <person name="Johnson M."/>
            <person name="Bhonagiri V."/>
            <person name="Zhang X."/>
            <person name="Suruliraj S."/>
            <person name="Warren W."/>
            <person name="Chinwalla A."/>
            <person name="Mardis E.R."/>
            <person name="Wilson R.K."/>
        </authorList>
    </citation>
    <scope>NUCLEOTIDE SEQUENCE [LARGE SCALE GENOMIC DNA]</scope>
    <source>
        <strain evidence="1">HL044PA1</strain>
    </source>
</reference>
<organism evidence="1 2">
    <name type="scientific">Cutibacterium modestum HL044PA1</name>
    <dbReference type="NCBI Taxonomy" id="765109"/>
    <lineage>
        <taxon>Bacteria</taxon>
        <taxon>Bacillati</taxon>
        <taxon>Actinomycetota</taxon>
        <taxon>Actinomycetes</taxon>
        <taxon>Propionibacteriales</taxon>
        <taxon>Propionibacteriaceae</taxon>
        <taxon>Cutibacterium</taxon>
        <taxon>Cutibacterium modestum</taxon>
    </lineage>
</organism>
<evidence type="ECO:0000313" key="1">
    <source>
        <dbReference type="EMBL" id="EFS92784.1"/>
    </source>
</evidence>
<protein>
    <submittedName>
        <fullName evidence="1">Uncharacterized protein</fullName>
    </submittedName>
</protein>
<dbReference type="EMBL" id="ADZU01000017">
    <property type="protein sequence ID" value="EFS92784.1"/>
    <property type="molecule type" value="Genomic_DNA"/>
</dbReference>
<keyword evidence="2" id="KW-1185">Reference proteome</keyword>
<dbReference type="Proteomes" id="UP000003179">
    <property type="component" value="Unassembled WGS sequence"/>
</dbReference>
<evidence type="ECO:0000313" key="2">
    <source>
        <dbReference type="Proteomes" id="UP000003179"/>
    </source>
</evidence>
<proteinExistence type="predicted"/>
<name>A0ABP2KDB4_9ACTN</name>
<gene>
    <name evidence="1" type="ORF">HMPREF9607_00997</name>
</gene>
<sequence>MSWFQYCFVRIRRQKQRLAYCNGDHFKWDSSFLFIVMTRTQIKFVIALIMTSENSFSIRKKLR</sequence>